<evidence type="ECO:0000313" key="1">
    <source>
        <dbReference type="EMBL" id="KAL0433798.1"/>
    </source>
</evidence>
<protein>
    <submittedName>
        <fullName evidence="1">Mitochondrial protein</fullName>
    </submittedName>
</protein>
<name>A0AAW2VWV3_9LAMI</name>
<accession>A0AAW2VWV3</accession>
<dbReference type="AlphaFoldDB" id="A0AAW2VWV3"/>
<reference evidence="1" key="1">
    <citation type="submission" date="2020-06" db="EMBL/GenBank/DDBJ databases">
        <authorList>
            <person name="Li T."/>
            <person name="Hu X."/>
            <person name="Zhang T."/>
            <person name="Song X."/>
            <person name="Zhang H."/>
            <person name="Dai N."/>
            <person name="Sheng W."/>
            <person name="Hou X."/>
            <person name="Wei L."/>
        </authorList>
    </citation>
    <scope>NUCLEOTIDE SEQUENCE</scope>
    <source>
        <strain evidence="1">KEN1</strain>
        <tissue evidence="1">Leaf</tissue>
    </source>
</reference>
<organism evidence="1">
    <name type="scientific">Sesamum latifolium</name>
    <dbReference type="NCBI Taxonomy" id="2727402"/>
    <lineage>
        <taxon>Eukaryota</taxon>
        <taxon>Viridiplantae</taxon>
        <taxon>Streptophyta</taxon>
        <taxon>Embryophyta</taxon>
        <taxon>Tracheophyta</taxon>
        <taxon>Spermatophyta</taxon>
        <taxon>Magnoliopsida</taxon>
        <taxon>eudicotyledons</taxon>
        <taxon>Gunneridae</taxon>
        <taxon>Pentapetalae</taxon>
        <taxon>asterids</taxon>
        <taxon>lamiids</taxon>
        <taxon>Lamiales</taxon>
        <taxon>Pedaliaceae</taxon>
        <taxon>Sesamum</taxon>
    </lineage>
</organism>
<proteinExistence type="predicted"/>
<comment type="caution">
    <text evidence="1">The sequence shown here is derived from an EMBL/GenBank/DDBJ whole genome shotgun (WGS) entry which is preliminary data.</text>
</comment>
<dbReference type="EMBL" id="JACGWN010000009">
    <property type="protein sequence ID" value="KAL0433798.1"/>
    <property type="molecule type" value="Genomic_DNA"/>
</dbReference>
<reference evidence="1" key="2">
    <citation type="journal article" date="2024" name="Plant">
        <title>Genomic evolution and insights into agronomic trait innovations of Sesamum species.</title>
        <authorList>
            <person name="Miao H."/>
            <person name="Wang L."/>
            <person name="Qu L."/>
            <person name="Liu H."/>
            <person name="Sun Y."/>
            <person name="Le M."/>
            <person name="Wang Q."/>
            <person name="Wei S."/>
            <person name="Zheng Y."/>
            <person name="Lin W."/>
            <person name="Duan Y."/>
            <person name="Cao H."/>
            <person name="Xiong S."/>
            <person name="Wang X."/>
            <person name="Wei L."/>
            <person name="Li C."/>
            <person name="Ma Q."/>
            <person name="Ju M."/>
            <person name="Zhao R."/>
            <person name="Li G."/>
            <person name="Mu C."/>
            <person name="Tian Q."/>
            <person name="Mei H."/>
            <person name="Zhang T."/>
            <person name="Gao T."/>
            <person name="Zhang H."/>
        </authorList>
    </citation>
    <scope>NUCLEOTIDE SEQUENCE</scope>
    <source>
        <strain evidence="1">KEN1</strain>
    </source>
</reference>
<gene>
    <name evidence="1" type="ORF">Slati_2714100</name>
</gene>
<sequence>MIGDFWWHNKGERRTNWVGWKRLCMPREEGGMGFREMKMFYYAMLAKQGWRLLTRPDSVLSRVLKSKYHLNTSFAEA</sequence>